<dbReference type="RefSeq" id="WP_159462475.1">
    <property type="nucleotide sequence ID" value="NZ_FZQA01000004.1"/>
</dbReference>
<dbReference type="SUPFAM" id="SSF53383">
    <property type="entry name" value="PLP-dependent transferases"/>
    <property type="match status" value="1"/>
</dbReference>
<keyword evidence="2" id="KW-0032">Aminotransferase</keyword>
<dbReference type="GO" id="GO:0030170">
    <property type="term" value="F:pyridoxal phosphate binding"/>
    <property type="evidence" value="ECO:0007669"/>
    <property type="project" value="InterPro"/>
</dbReference>
<dbReference type="EMBL" id="FZQA01000004">
    <property type="protein sequence ID" value="SNT74124.1"/>
    <property type="molecule type" value="Genomic_DNA"/>
</dbReference>
<accession>A0A239PUZ2</accession>
<name>A0A239PUZ2_9PROT</name>
<dbReference type="InterPro" id="IPR004839">
    <property type="entry name" value="Aminotransferase_I/II_large"/>
</dbReference>
<dbReference type="GO" id="GO:0008483">
    <property type="term" value="F:transaminase activity"/>
    <property type="evidence" value="ECO:0007669"/>
    <property type="project" value="UniProtKB-KW"/>
</dbReference>
<dbReference type="Pfam" id="PF00155">
    <property type="entry name" value="Aminotran_1_2"/>
    <property type="match status" value="1"/>
</dbReference>
<evidence type="ECO:0000313" key="3">
    <source>
        <dbReference type="Proteomes" id="UP000198346"/>
    </source>
</evidence>
<feature type="domain" description="Aminotransferase class I/classII large" evidence="1">
    <location>
        <begin position="68"/>
        <end position="367"/>
    </location>
</feature>
<evidence type="ECO:0000313" key="2">
    <source>
        <dbReference type="EMBL" id="SNT74124.1"/>
    </source>
</evidence>
<gene>
    <name evidence="2" type="ORF">SAMN06297382_2030</name>
</gene>
<dbReference type="InterPro" id="IPR015422">
    <property type="entry name" value="PyrdxlP-dep_Trfase_small"/>
</dbReference>
<dbReference type="OrthoDB" id="9808770at2"/>
<protein>
    <submittedName>
        <fullName evidence="2">Aspartate/methionine/tyrosine aminotransferase</fullName>
    </submittedName>
</protein>
<sequence length="385" mass="41715">MANDHTYAQWVRAATRRLTEAEGEEIISLFDSSVAEPVELVRRLIEENFRPPITTRYASVFSECNPFVIDALAARYDVSPENILCTTGATNAITLLYRTFLPSGGHVVVERPGFDIFADMAEAQGASVDFFDRPAPDFALDPERVAAAITPATRLIVLSNLHNPSGALAHDDALHAIAKIAAARGAMVVVDEVYRDYAGVEARKRPAAKLHACVLSISSLTKVFGLSTLRCGWIIAAPETLQPVRAFSERFEFNASKLAHAVAALTLEHGALFDRYAENIIAAARPVMRRRFDALVSAGLLAGRLPDYGCICFPRVVGVDDTRRLSDWLAGEYGVIVVPGECFSAPGHVRIGFALEPEILDAALTRLGQGLEARRRAGSTRALAG</sequence>
<keyword evidence="3" id="KW-1185">Reference proteome</keyword>
<dbReference type="Gene3D" id="3.90.1150.10">
    <property type="entry name" value="Aspartate Aminotransferase, domain 1"/>
    <property type="match status" value="1"/>
</dbReference>
<dbReference type="AlphaFoldDB" id="A0A239PUZ2"/>
<organism evidence="2 3">
    <name type="scientific">Amphiplicatus metriothermophilus</name>
    <dbReference type="NCBI Taxonomy" id="1519374"/>
    <lineage>
        <taxon>Bacteria</taxon>
        <taxon>Pseudomonadati</taxon>
        <taxon>Pseudomonadota</taxon>
        <taxon>Alphaproteobacteria</taxon>
        <taxon>Parvularculales</taxon>
        <taxon>Parvularculaceae</taxon>
        <taxon>Amphiplicatus</taxon>
    </lineage>
</organism>
<evidence type="ECO:0000259" key="1">
    <source>
        <dbReference type="Pfam" id="PF00155"/>
    </source>
</evidence>
<dbReference type="InterPro" id="IPR015424">
    <property type="entry name" value="PyrdxlP-dep_Trfase"/>
</dbReference>
<dbReference type="Proteomes" id="UP000198346">
    <property type="component" value="Unassembled WGS sequence"/>
</dbReference>
<dbReference type="PANTHER" id="PTHR43510">
    <property type="entry name" value="AMINOTRANSFERASE FUNCTION, HYPOTHETICAL (EUROFUNG)"/>
    <property type="match status" value="1"/>
</dbReference>
<dbReference type="InterPro" id="IPR015421">
    <property type="entry name" value="PyrdxlP-dep_Trfase_major"/>
</dbReference>
<reference evidence="2 3" key="1">
    <citation type="submission" date="2017-07" db="EMBL/GenBank/DDBJ databases">
        <authorList>
            <person name="Sun Z.S."/>
            <person name="Albrecht U."/>
            <person name="Echele G."/>
            <person name="Lee C.C."/>
        </authorList>
    </citation>
    <scope>NUCLEOTIDE SEQUENCE [LARGE SCALE GENOMIC DNA]</scope>
    <source>
        <strain evidence="2 3">CGMCC 1.12710</strain>
    </source>
</reference>
<keyword evidence="2" id="KW-0808">Transferase</keyword>
<dbReference type="Gene3D" id="3.40.640.10">
    <property type="entry name" value="Type I PLP-dependent aspartate aminotransferase-like (Major domain)"/>
    <property type="match status" value="1"/>
</dbReference>
<proteinExistence type="predicted"/>
<dbReference type="PANTHER" id="PTHR43510:SF1">
    <property type="entry name" value="AMINOTRANSFERASE FUNCTION, HYPOTHETICAL (EUROFUNG)"/>
    <property type="match status" value="1"/>
</dbReference>
<dbReference type="CDD" id="cd00609">
    <property type="entry name" value="AAT_like"/>
    <property type="match status" value="1"/>
</dbReference>